<dbReference type="EMBL" id="BAAAHQ010000096">
    <property type="protein sequence ID" value="GAA0955402.1"/>
    <property type="molecule type" value="Genomic_DNA"/>
</dbReference>
<evidence type="ECO:0000313" key="2">
    <source>
        <dbReference type="Proteomes" id="UP001501578"/>
    </source>
</evidence>
<accession>A0ABP4BXM0</accession>
<gene>
    <name evidence="1" type="ORF">GCM10009560_79260</name>
</gene>
<dbReference type="Proteomes" id="UP001501578">
    <property type="component" value="Unassembled WGS sequence"/>
</dbReference>
<protein>
    <submittedName>
        <fullName evidence="1">Uncharacterized protein</fullName>
    </submittedName>
</protein>
<proteinExistence type="predicted"/>
<keyword evidence="2" id="KW-1185">Reference proteome</keyword>
<comment type="caution">
    <text evidence="1">The sequence shown here is derived from an EMBL/GenBank/DDBJ whole genome shotgun (WGS) entry which is preliminary data.</text>
</comment>
<reference evidence="2" key="1">
    <citation type="journal article" date="2019" name="Int. J. Syst. Evol. Microbiol.">
        <title>The Global Catalogue of Microorganisms (GCM) 10K type strain sequencing project: providing services to taxonomists for standard genome sequencing and annotation.</title>
        <authorList>
            <consortium name="The Broad Institute Genomics Platform"/>
            <consortium name="The Broad Institute Genome Sequencing Center for Infectious Disease"/>
            <person name="Wu L."/>
            <person name="Ma J."/>
        </authorList>
    </citation>
    <scope>NUCLEOTIDE SEQUENCE [LARGE SCALE GENOMIC DNA]</scope>
    <source>
        <strain evidence="2">JCM 11136</strain>
    </source>
</reference>
<evidence type="ECO:0000313" key="1">
    <source>
        <dbReference type="EMBL" id="GAA0955402.1"/>
    </source>
</evidence>
<sequence>MRVNKKYGFNDITALHIEGSGRLGIVPGSLTLIDERTVAFIDEFGDQVNVMSDRLIASECAPIDDDASDGDSQ</sequence>
<dbReference type="RefSeq" id="WP_343955619.1">
    <property type="nucleotide sequence ID" value="NZ_BAAAHQ010000096.1"/>
</dbReference>
<organism evidence="1 2">
    <name type="scientific">Nonomuraea longicatena</name>
    <dbReference type="NCBI Taxonomy" id="83682"/>
    <lineage>
        <taxon>Bacteria</taxon>
        <taxon>Bacillati</taxon>
        <taxon>Actinomycetota</taxon>
        <taxon>Actinomycetes</taxon>
        <taxon>Streptosporangiales</taxon>
        <taxon>Streptosporangiaceae</taxon>
        <taxon>Nonomuraea</taxon>
    </lineage>
</organism>
<name>A0ABP4BXM0_9ACTN</name>